<dbReference type="EMBL" id="CP119078">
    <property type="protein sequence ID" value="WED43801.1"/>
    <property type="molecule type" value="Genomic_DNA"/>
</dbReference>
<sequence>MSAILKKHPKDLLVKAPLRDVSGRVFNSISVFQHAIWEKDVRYMAVMMLDCLPQNGQGEQIRLKLLDQCNEVIDKGVMYQLKGVWHENERHFNIEPLITALSDYKKKFNALGYRERKSYWSTVIGGAQARTPAHNRNFT</sequence>
<evidence type="ECO:0000313" key="2">
    <source>
        <dbReference type="Proteomes" id="UP001222087"/>
    </source>
</evidence>
<protein>
    <submittedName>
        <fullName evidence="1">Uncharacterized protein</fullName>
    </submittedName>
</protein>
<name>A0ABY8AVN0_9GAMM</name>
<proteinExistence type="predicted"/>
<keyword evidence="2" id="KW-1185">Reference proteome</keyword>
<organism evidence="1 2">
    <name type="scientific">Legionella cardiaca</name>
    <dbReference type="NCBI Taxonomy" id="1071983"/>
    <lineage>
        <taxon>Bacteria</taxon>
        <taxon>Pseudomonadati</taxon>
        <taxon>Pseudomonadota</taxon>
        <taxon>Gammaproteobacteria</taxon>
        <taxon>Legionellales</taxon>
        <taxon>Legionellaceae</taxon>
        <taxon>Legionella</taxon>
    </lineage>
</organism>
<dbReference type="Proteomes" id="UP001222087">
    <property type="component" value="Chromosome"/>
</dbReference>
<gene>
    <name evidence="1" type="ORF">PXX05_03200</name>
</gene>
<dbReference type="RefSeq" id="WP_275089615.1">
    <property type="nucleotide sequence ID" value="NZ_CP119078.1"/>
</dbReference>
<accession>A0ABY8AVN0</accession>
<evidence type="ECO:0000313" key="1">
    <source>
        <dbReference type="EMBL" id="WED43801.1"/>
    </source>
</evidence>
<reference evidence="1 2" key="1">
    <citation type="submission" date="2023-02" db="EMBL/GenBank/DDBJ databases">
        <title>Genome Sequence of L. cardiaca H63T.</title>
        <authorList>
            <person name="Lopez A.E."/>
            <person name="Cianciotto N.P."/>
        </authorList>
    </citation>
    <scope>NUCLEOTIDE SEQUENCE [LARGE SCALE GENOMIC DNA]</scope>
    <source>
        <strain evidence="1 2">H63</strain>
    </source>
</reference>